<evidence type="ECO:0000313" key="1">
    <source>
        <dbReference type="EMBL" id="GAA0246892.1"/>
    </source>
</evidence>
<accession>A0ABN0UDI6</accession>
<proteinExistence type="predicted"/>
<name>A0ABN0UDI6_9PSEU</name>
<sequence>MESIAALEKSLAEMFTSSGDLSIDELGVADDTEVIAGDVREIRTDLSILAMNRPKTKS</sequence>
<dbReference type="RefSeq" id="WP_343936617.1">
    <property type="nucleotide sequence ID" value="NZ_BAAABU010000014.1"/>
</dbReference>
<dbReference type="Proteomes" id="UP001500416">
    <property type="component" value="Unassembled WGS sequence"/>
</dbReference>
<keyword evidence="2" id="KW-1185">Reference proteome</keyword>
<comment type="caution">
    <text evidence="1">The sequence shown here is derived from an EMBL/GenBank/DDBJ whole genome shotgun (WGS) entry which is preliminary data.</text>
</comment>
<evidence type="ECO:0000313" key="2">
    <source>
        <dbReference type="Proteomes" id="UP001500416"/>
    </source>
</evidence>
<dbReference type="EMBL" id="BAAABU010000014">
    <property type="protein sequence ID" value="GAA0246892.1"/>
    <property type="molecule type" value="Genomic_DNA"/>
</dbReference>
<protein>
    <submittedName>
        <fullName evidence="1">Uncharacterized protein</fullName>
    </submittedName>
</protein>
<gene>
    <name evidence="1" type="ORF">GCM10010492_53110</name>
</gene>
<organism evidence="1 2">
    <name type="scientific">Saccharothrix mutabilis subsp. mutabilis</name>
    <dbReference type="NCBI Taxonomy" id="66855"/>
    <lineage>
        <taxon>Bacteria</taxon>
        <taxon>Bacillati</taxon>
        <taxon>Actinomycetota</taxon>
        <taxon>Actinomycetes</taxon>
        <taxon>Pseudonocardiales</taxon>
        <taxon>Pseudonocardiaceae</taxon>
        <taxon>Saccharothrix</taxon>
    </lineage>
</organism>
<reference evidence="1 2" key="1">
    <citation type="journal article" date="2019" name="Int. J. Syst. Evol. Microbiol.">
        <title>The Global Catalogue of Microorganisms (GCM) 10K type strain sequencing project: providing services to taxonomists for standard genome sequencing and annotation.</title>
        <authorList>
            <consortium name="The Broad Institute Genomics Platform"/>
            <consortium name="The Broad Institute Genome Sequencing Center for Infectious Disease"/>
            <person name="Wu L."/>
            <person name="Ma J."/>
        </authorList>
    </citation>
    <scope>NUCLEOTIDE SEQUENCE [LARGE SCALE GENOMIC DNA]</scope>
    <source>
        <strain evidence="1 2">JCM 3380</strain>
    </source>
</reference>